<feature type="compositionally biased region" description="Basic and acidic residues" evidence="1">
    <location>
        <begin position="50"/>
        <end position="102"/>
    </location>
</feature>
<evidence type="ECO:0008006" key="4">
    <source>
        <dbReference type="Google" id="ProtNLM"/>
    </source>
</evidence>
<proteinExistence type="predicted"/>
<feature type="compositionally biased region" description="Low complexity" evidence="1">
    <location>
        <begin position="39"/>
        <end position="49"/>
    </location>
</feature>
<feature type="region of interest" description="Disordered" evidence="1">
    <location>
        <begin position="1"/>
        <end position="104"/>
    </location>
</feature>
<evidence type="ECO:0000313" key="3">
    <source>
        <dbReference type="Proteomes" id="UP001243420"/>
    </source>
</evidence>
<reference evidence="2 3" key="1">
    <citation type="submission" date="2023-04" db="EMBL/GenBank/DDBJ databases">
        <title>Jannaschia ovalis sp. nov., a marine bacterium isolated from sea tidal flat.</title>
        <authorList>
            <person name="Kwon D.Y."/>
            <person name="Kim J.-J."/>
        </authorList>
    </citation>
    <scope>NUCLEOTIDE SEQUENCE [LARGE SCALE GENOMIC DNA]</scope>
    <source>
        <strain evidence="2 3">GRR-S6-38</strain>
    </source>
</reference>
<organism evidence="2 3">
    <name type="scientific">Jannaschia ovalis</name>
    <dbReference type="NCBI Taxonomy" id="3038773"/>
    <lineage>
        <taxon>Bacteria</taxon>
        <taxon>Pseudomonadati</taxon>
        <taxon>Pseudomonadota</taxon>
        <taxon>Alphaproteobacteria</taxon>
        <taxon>Rhodobacterales</taxon>
        <taxon>Roseobacteraceae</taxon>
        <taxon>Jannaschia</taxon>
    </lineage>
</organism>
<sequence length="215" mass="22359">MAHKTTAKPAAAKTGSPADIEKNSAAMAAQDTPDTQKSAAEIAEETGAAAKDRAGQLSDKAKAQAAKAAEKARGMADAKAEEAKSYATGEIDRTAEQIREAGRQFGAESYQSQAADYVAQNLSQAADHIRDKDLGDVVDDVSRFARRNPALFLGGAALLGFGVARLMKASSDGHGGHGGRVSRGGYVTAGPDVDRFDDPPAGVAHMPHDRRRGDV</sequence>
<accession>A0ABY8LH84</accession>
<name>A0ABY8LH84_9RHOB</name>
<feature type="region of interest" description="Disordered" evidence="1">
    <location>
        <begin position="170"/>
        <end position="215"/>
    </location>
</feature>
<evidence type="ECO:0000256" key="1">
    <source>
        <dbReference type="SAM" id="MobiDB-lite"/>
    </source>
</evidence>
<dbReference type="Proteomes" id="UP001243420">
    <property type="component" value="Chromosome"/>
</dbReference>
<dbReference type="RefSeq" id="WP_279966340.1">
    <property type="nucleotide sequence ID" value="NZ_CP122537.1"/>
</dbReference>
<keyword evidence="3" id="KW-1185">Reference proteome</keyword>
<dbReference type="EMBL" id="CP122537">
    <property type="protein sequence ID" value="WGH79468.1"/>
    <property type="molecule type" value="Genomic_DNA"/>
</dbReference>
<protein>
    <recommendedName>
        <fullName evidence="4">Late embryogenesis abundant protein</fullName>
    </recommendedName>
</protein>
<evidence type="ECO:0000313" key="2">
    <source>
        <dbReference type="EMBL" id="WGH79468.1"/>
    </source>
</evidence>
<gene>
    <name evidence="2" type="ORF">P8627_04155</name>
</gene>